<sequence length="314" mass="34775">MNILLMLREAFYGADPNLIEELKKIGNVKVLYTDKGIDKEELKNEVKDTDIILVNIVKIDKDVMDAAPHLKYIVKFGAGVDNIDIAYAKQKGIRVTSAPGLNAQAVADHAFGLMLSAARDIPRKDKEVKSGYWDTTMGYEIYEKKLGIIGFGAIGKALAKRAMGFDMQTLAYGNYKDYELAEKLNVHFVERDELFKEADYIIIATSLTAKNRHLVNKETLSLMKPSAFLINISRGQLVHEEDLIEALKNGTIKGAALDVFEKEPPDSELPKLENVVATPHVGGATYEAVARISDLSVSNIKSLLNGEDLDFEVL</sequence>
<evidence type="ECO:0000256" key="3">
    <source>
        <dbReference type="ARBA" id="ARBA00023027"/>
    </source>
</evidence>
<evidence type="ECO:0000313" key="8">
    <source>
        <dbReference type="Proteomes" id="UP000509222"/>
    </source>
</evidence>
<dbReference type="CDD" id="cd12172">
    <property type="entry name" value="PGDH_like_2"/>
    <property type="match status" value="1"/>
</dbReference>
<keyword evidence="8" id="KW-1185">Reference proteome</keyword>
<dbReference type="PANTHER" id="PTHR42789:SF1">
    <property type="entry name" value="D-ISOMER SPECIFIC 2-HYDROXYACID DEHYDROGENASE FAMILY PROTEIN (AFU_ORTHOLOGUE AFUA_6G10090)"/>
    <property type="match status" value="1"/>
</dbReference>
<feature type="domain" description="D-isomer specific 2-hydroxyacid dehydrogenase NAD-binding" evidence="6">
    <location>
        <begin position="111"/>
        <end position="282"/>
    </location>
</feature>
<evidence type="ECO:0000259" key="5">
    <source>
        <dbReference type="Pfam" id="PF00389"/>
    </source>
</evidence>
<proteinExistence type="inferred from homology"/>
<dbReference type="EMBL" id="CP051177">
    <property type="protein sequence ID" value="QKX51221.1"/>
    <property type="molecule type" value="Genomic_DNA"/>
</dbReference>
<protein>
    <submittedName>
        <fullName evidence="7">Phosphoglycerate dehydrogenase</fullName>
    </submittedName>
</protein>
<dbReference type="GO" id="GO:0016616">
    <property type="term" value="F:oxidoreductase activity, acting on the CH-OH group of donors, NAD or NADP as acceptor"/>
    <property type="evidence" value="ECO:0007669"/>
    <property type="project" value="InterPro"/>
</dbReference>
<evidence type="ECO:0000256" key="2">
    <source>
        <dbReference type="ARBA" id="ARBA00023002"/>
    </source>
</evidence>
<evidence type="ECO:0000256" key="4">
    <source>
        <dbReference type="RuleBase" id="RU003719"/>
    </source>
</evidence>
<comment type="similarity">
    <text evidence="1 4">Belongs to the D-isomer specific 2-hydroxyacid dehydrogenase family.</text>
</comment>
<dbReference type="Gene3D" id="3.40.50.720">
    <property type="entry name" value="NAD(P)-binding Rossmann-like Domain"/>
    <property type="match status" value="2"/>
</dbReference>
<dbReference type="RefSeq" id="WP_036804547.1">
    <property type="nucleotide sequence ID" value="NZ_CP051177.1"/>
</dbReference>
<feature type="domain" description="D-isomer specific 2-hydroxyacid dehydrogenase catalytic" evidence="5">
    <location>
        <begin position="15"/>
        <end position="313"/>
    </location>
</feature>
<evidence type="ECO:0000313" key="7">
    <source>
        <dbReference type="EMBL" id="QKX51221.1"/>
    </source>
</evidence>
<reference evidence="7 8" key="1">
    <citation type="submission" date="2020-04" db="EMBL/GenBank/DDBJ databases">
        <authorList>
            <person name="Pajer P."/>
            <person name="Broz P."/>
        </authorList>
    </citation>
    <scope>NUCLEOTIDE SEQUENCE [LARGE SCALE GENOMIC DNA]</scope>
    <source>
        <strain evidence="8">NRL-ATB46093</strain>
    </source>
</reference>
<gene>
    <name evidence="7" type="ORF">HF394_11815</name>
</gene>
<dbReference type="Proteomes" id="UP000509222">
    <property type="component" value="Chromosome"/>
</dbReference>
<dbReference type="InterPro" id="IPR006140">
    <property type="entry name" value="D-isomer_DH_NAD-bd"/>
</dbReference>
<name>A0A7H8QCJ4_9BACL</name>
<accession>A0A7H8QCJ4</accession>
<evidence type="ECO:0000256" key="1">
    <source>
        <dbReference type="ARBA" id="ARBA00005854"/>
    </source>
</evidence>
<organism evidence="7 8">
    <name type="scientific">Planococcus glaciei</name>
    <dbReference type="NCBI Taxonomy" id="459472"/>
    <lineage>
        <taxon>Bacteria</taxon>
        <taxon>Bacillati</taxon>
        <taxon>Bacillota</taxon>
        <taxon>Bacilli</taxon>
        <taxon>Bacillales</taxon>
        <taxon>Caryophanaceae</taxon>
        <taxon>Planococcus</taxon>
    </lineage>
</organism>
<dbReference type="FunFam" id="3.40.50.720:FF:000203">
    <property type="entry name" value="D-3-phosphoglycerate dehydrogenase (SerA)"/>
    <property type="match status" value="1"/>
</dbReference>
<dbReference type="SUPFAM" id="SSF52283">
    <property type="entry name" value="Formate/glycerate dehydrogenase catalytic domain-like"/>
    <property type="match status" value="1"/>
</dbReference>
<dbReference type="InterPro" id="IPR006139">
    <property type="entry name" value="D-isomer_2_OHA_DH_cat_dom"/>
</dbReference>
<keyword evidence="3" id="KW-0520">NAD</keyword>
<dbReference type="SUPFAM" id="SSF51735">
    <property type="entry name" value="NAD(P)-binding Rossmann-fold domains"/>
    <property type="match status" value="1"/>
</dbReference>
<dbReference type="Pfam" id="PF00389">
    <property type="entry name" value="2-Hacid_dh"/>
    <property type="match status" value="1"/>
</dbReference>
<dbReference type="AlphaFoldDB" id="A0A7H8QCJ4"/>
<dbReference type="InterPro" id="IPR036291">
    <property type="entry name" value="NAD(P)-bd_dom_sf"/>
</dbReference>
<evidence type="ECO:0000259" key="6">
    <source>
        <dbReference type="Pfam" id="PF02826"/>
    </source>
</evidence>
<dbReference type="GO" id="GO:0051287">
    <property type="term" value="F:NAD binding"/>
    <property type="evidence" value="ECO:0007669"/>
    <property type="project" value="InterPro"/>
</dbReference>
<keyword evidence="2 4" id="KW-0560">Oxidoreductase</keyword>
<dbReference type="Pfam" id="PF02826">
    <property type="entry name" value="2-Hacid_dh_C"/>
    <property type="match status" value="1"/>
</dbReference>
<dbReference type="PANTHER" id="PTHR42789">
    <property type="entry name" value="D-ISOMER SPECIFIC 2-HYDROXYACID DEHYDROGENASE FAMILY PROTEIN (AFU_ORTHOLOGUE AFUA_6G10090)"/>
    <property type="match status" value="1"/>
</dbReference>
<reference evidence="8" key="2">
    <citation type="submission" date="2020-06" db="EMBL/GenBank/DDBJ databases">
        <title>Isolation of Planomicrobium glaciei.</title>
        <authorList>
            <person name="Malisova L."/>
            <person name="Safrankova R."/>
            <person name="Jakubu V."/>
            <person name="Spanelova P."/>
        </authorList>
    </citation>
    <scope>NUCLEOTIDE SEQUENCE [LARGE SCALE GENOMIC DNA]</scope>
    <source>
        <strain evidence="8">NRL-ATB46093</strain>
    </source>
</reference>
<dbReference type="InterPro" id="IPR050857">
    <property type="entry name" value="D-2-hydroxyacid_DH"/>
</dbReference>